<keyword evidence="1" id="KW-0732">Signal</keyword>
<dbReference type="InterPro" id="IPR054120">
    <property type="entry name" value="PBPA_dimer"/>
</dbReference>
<dbReference type="GO" id="GO:0071972">
    <property type="term" value="F:peptidoglycan L,D-transpeptidase activity"/>
    <property type="evidence" value="ECO:0007669"/>
    <property type="project" value="TreeGrafter"/>
</dbReference>
<accession>A0A6G4U4M5</accession>
<protein>
    <submittedName>
        <fullName evidence="4">Penicillin-binding protein 2</fullName>
    </submittedName>
</protein>
<dbReference type="GO" id="GO:0008658">
    <property type="term" value="F:penicillin binding"/>
    <property type="evidence" value="ECO:0007669"/>
    <property type="project" value="InterPro"/>
</dbReference>
<dbReference type="SUPFAM" id="SSF56601">
    <property type="entry name" value="beta-lactamase/transpeptidase-like"/>
    <property type="match status" value="1"/>
</dbReference>
<keyword evidence="5" id="KW-1185">Reference proteome</keyword>
<evidence type="ECO:0000256" key="1">
    <source>
        <dbReference type="SAM" id="SignalP"/>
    </source>
</evidence>
<feature type="chain" id="PRO_5038721426" evidence="1">
    <location>
        <begin position="24"/>
        <end position="487"/>
    </location>
</feature>
<dbReference type="PANTHER" id="PTHR30627:SF24">
    <property type="entry name" value="PENICILLIN-BINDING PROTEIN 4B"/>
    <property type="match status" value="1"/>
</dbReference>
<evidence type="ECO:0000259" key="2">
    <source>
        <dbReference type="Pfam" id="PF00905"/>
    </source>
</evidence>
<dbReference type="Proteomes" id="UP000481583">
    <property type="component" value="Unassembled WGS sequence"/>
</dbReference>
<comment type="caution">
    <text evidence="4">The sequence shown here is derived from an EMBL/GenBank/DDBJ whole genome shotgun (WGS) entry which is preliminary data.</text>
</comment>
<dbReference type="GO" id="GO:0005886">
    <property type="term" value="C:plasma membrane"/>
    <property type="evidence" value="ECO:0007669"/>
    <property type="project" value="TreeGrafter"/>
</dbReference>
<dbReference type="PANTHER" id="PTHR30627">
    <property type="entry name" value="PEPTIDOGLYCAN D,D-TRANSPEPTIDASE"/>
    <property type="match status" value="1"/>
</dbReference>
<feature type="domain" description="Penicillin-binding protein transpeptidase" evidence="2">
    <location>
        <begin position="155"/>
        <end position="483"/>
    </location>
</feature>
<dbReference type="AlphaFoldDB" id="A0A6G4U4M5"/>
<reference evidence="4 5" key="1">
    <citation type="submission" date="2020-02" db="EMBL/GenBank/DDBJ databases">
        <title>Whole-genome analyses of novel actinobacteria.</title>
        <authorList>
            <person name="Sahin N."/>
        </authorList>
    </citation>
    <scope>NUCLEOTIDE SEQUENCE [LARGE SCALE GENOMIC DNA]</scope>
    <source>
        <strain evidence="4 5">A7024</strain>
    </source>
</reference>
<evidence type="ECO:0000313" key="5">
    <source>
        <dbReference type="Proteomes" id="UP000481583"/>
    </source>
</evidence>
<evidence type="ECO:0000313" key="4">
    <source>
        <dbReference type="EMBL" id="NGN66328.1"/>
    </source>
</evidence>
<organism evidence="4 5">
    <name type="scientific">Streptomyces coryli</name>
    <dbReference type="NCBI Taxonomy" id="1128680"/>
    <lineage>
        <taxon>Bacteria</taxon>
        <taxon>Bacillati</taxon>
        <taxon>Actinomycetota</taxon>
        <taxon>Actinomycetes</taxon>
        <taxon>Kitasatosporales</taxon>
        <taxon>Streptomycetaceae</taxon>
        <taxon>Streptomyces</taxon>
    </lineage>
</organism>
<proteinExistence type="predicted"/>
<dbReference type="EMBL" id="JAAKZV010000092">
    <property type="protein sequence ID" value="NGN66328.1"/>
    <property type="molecule type" value="Genomic_DNA"/>
</dbReference>
<name>A0A6G4U4M5_9ACTN</name>
<dbReference type="InterPro" id="IPR012338">
    <property type="entry name" value="Beta-lactam/transpept-like"/>
</dbReference>
<dbReference type="InterPro" id="IPR050515">
    <property type="entry name" value="Beta-lactam/transpept"/>
</dbReference>
<dbReference type="InterPro" id="IPR001460">
    <property type="entry name" value="PCN-bd_Tpept"/>
</dbReference>
<dbReference type="GO" id="GO:0071555">
    <property type="term" value="P:cell wall organization"/>
    <property type="evidence" value="ECO:0007669"/>
    <property type="project" value="TreeGrafter"/>
</dbReference>
<dbReference type="Gene3D" id="3.90.1310.10">
    <property type="entry name" value="Penicillin-binding protein 2a (Domain 2)"/>
    <property type="match status" value="1"/>
</dbReference>
<gene>
    <name evidence="4" type="ORF">G5C51_20805</name>
</gene>
<dbReference type="Pfam" id="PF21922">
    <property type="entry name" value="PBP_dimer_2"/>
    <property type="match status" value="1"/>
</dbReference>
<feature type="domain" description="Penicillin binding protein A dimerisation" evidence="3">
    <location>
        <begin position="52"/>
        <end position="116"/>
    </location>
</feature>
<sequence length="487" mass="51394">MIRCTRHTAAFSLLLLLALLAGAGRVQVVQSASYDDNPGNRRTQIARWSQPRGDIYIGDRKVTGSTDTRQDLRYERSYTAGDLYAPVTGHASQGYGATGLESAEDDLLSGADDRLAPFPFWHEITRSLRPPGDVHTTIDRDLQRIAYDRLAGRKGAVVALQPRTGRILALVSTPSYDPQQLSSNGRDTTAAWRRLTRDDDQPLLNRAIRQTYPPGSAFKVVTAAAALENGVVGDIDAPTRTPSPYRLTGSNTLLRNASGGCADASLRDAFAASCNTVFAKLGAEVGGEAMAATARAFGFNAGEDELRLPSPALPSVFATRQDAAQVSLSAIGQYETRATPLQMAEVAAAVANGGQRMRPYLVERVTDGDGDTVGVTRPEVAGSAMRPMTAQLLQQMMVDVVERGTGKRAAIKGAVVGGKTGTAQHGVENSAIPYAWFISWAKSGGAASAADVAVAVVVEDAEAHRADVSGGGSAAPIAREVMKAALD</sequence>
<feature type="signal peptide" evidence="1">
    <location>
        <begin position="1"/>
        <end position="23"/>
    </location>
</feature>
<dbReference type="Pfam" id="PF00905">
    <property type="entry name" value="Transpeptidase"/>
    <property type="match status" value="1"/>
</dbReference>
<dbReference type="RefSeq" id="WP_165239609.1">
    <property type="nucleotide sequence ID" value="NZ_JAAKZV010000092.1"/>
</dbReference>
<dbReference type="Gene3D" id="3.40.710.10">
    <property type="entry name" value="DD-peptidase/beta-lactamase superfamily"/>
    <property type="match status" value="1"/>
</dbReference>
<evidence type="ECO:0000259" key="3">
    <source>
        <dbReference type="Pfam" id="PF21922"/>
    </source>
</evidence>